<evidence type="ECO:0000313" key="2">
    <source>
        <dbReference type="Proteomes" id="UP000694888"/>
    </source>
</evidence>
<evidence type="ECO:0000256" key="1">
    <source>
        <dbReference type="SAM" id="Phobius"/>
    </source>
</evidence>
<dbReference type="InterPro" id="IPR011735">
    <property type="entry name" value="WlaTC/HtrL_glycosyltransf"/>
</dbReference>
<dbReference type="Proteomes" id="UP000694888">
    <property type="component" value="Unplaced"/>
</dbReference>
<sequence length="332" mass="39355">MHRVFRWKSVAKLGVRTPRWLMRIVLLLTSFVVVSAVYVMYSDEVLSVRDSVMAMSWQGFGPERGEYNFTVVTAMLDIGRGSWSNQRRSYNEYLLFMQRVLRLDVSMVVFVDPPGKPFIDWMRRGRENRTKIIITHIKELPYYKYRDRIAEIMDSEEYKRDNELLERRLCESYIPDYDILQLSKLHFVDRSIQENPFNTTYFMWMDGGYGHGHDIHPPDGVWTPKGLFEHSDRITLIEREPGVMQYYSVKDRIHKMSVNALVGGFHAGGSKAFQEWHRLQQQQLVEWMANGVIDDDQTMNMMTYYRKPELFRLVKGDWFDAFKLFNGHGSNR</sequence>
<proteinExistence type="predicted"/>
<keyword evidence="1" id="KW-0812">Transmembrane</keyword>
<dbReference type="Pfam" id="PF09612">
    <property type="entry name" value="HtrL_YibB"/>
    <property type="match status" value="1"/>
</dbReference>
<keyword evidence="1" id="KW-0472">Membrane</keyword>
<evidence type="ECO:0000313" key="4">
    <source>
        <dbReference type="RefSeq" id="XP_012940112.1"/>
    </source>
</evidence>
<name>A0ABM1A3J5_APLCA</name>
<feature type="transmembrane region" description="Helical" evidence="1">
    <location>
        <begin position="20"/>
        <end position="41"/>
    </location>
</feature>
<dbReference type="RefSeq" id="XP_012940112.1">
    <property type="nucleotide sequence ID" value="XM_013084658.2"/>
</dbReference>
<reference evidence="3 4" key="1">
    <citation type="submission" date="2025-05" db="UniProtKB">
        <authorList>
            <consortium name="RefSeq"/>
        </authorList>
    </citation>
    <scope>IDENTIFICATION</scope>
</reference>
<gene>
    <name evidence="3 4" type="primary">LOC101863276</name>
</gene>
<dbReference type="RefSeq" id="XP_012940111.1">
    <property type="nucleotide sequence ID" value="XM_013084657.2"/>
</dbReference>
<dbReference type="GeneID" id="101863276"/>
<keyword evidence="2" id="KW-1185">Reference proteome</keyword>
<protein>
    <submittedName>
        <fullName evidence="3 4">Protein HtrL</fullName>
    </submittedName>
</protein>
<organism evidence="2 4">
    <name type="scientific">Aplysia californica</name>
    <name type="common">California sea hare</name>
    <dbReference type="NCBI Taxonomy" id="6500"/>
    <lineage>
        <taxon>Eukaryota</taxon>
        <taxon>Metazoa</taxon>
        <taxon>Spiralia</taxon>
        <taxon>Lophotrochozoa</taxon>
        <taxon>Mollusca</taxon>
        <taxon>Gastropoda</taxon>
        <taxon>Heterobranchia</taxon>
        <taxon>Euthyneura</taxon>
        <taxon>Tectipleura</taxon>
        <taxon>Aplysiida</taxon>
        <taxon>Aplysioidea</taxon>
        <taxon>Aplysiidae</taxon>
        <taxon>Aplysia</taxon>
    </lineage>
</organism>
<keyword evidence="1" id="KW-1133">Transmembrane helix</keyword>
<accession>A0ABM1A3J5</accession>
<evidence type="ECO:0000313" key="3">
    <source>
        <dbReference type="RefSeq" id="XP_012940111.1"/>
    </source>
</evidence>